<sequence>MSGGGLSGEDKVLDLVGSIYDAALDAQLWPGVLNRIGDAVGGPQVVFGFYDPANGIVSMHAPRTDPDILRSFDDWSPNIPALPCTGNYRPGEVFTGGDVISRDEFTSTAFYNELWGPGGFSADPLVTNLFADSAASGHIASHGLQNQSPFDGSQKRLFAALAQHLVRAVALQRRVYHLTIANERALTGLDGLQQGFLLVDAEARPLFVNRVARALLDSRDGLRLEAGALSASDADGGRTLRGLIKSCAGDASVVAGSGGDVALPRGSERLPLDVVVTPVKQETAKAVLPWTFSQRAIAIVLVSDPEGEIQARAEDLRQRFGFTPAEAAFALEIVKGDGRQAAADRLGITVGTARSHLSSIFDKTGSRRQAELVRLLLQK</sequence>
<dbReference type="InterPro" id="IPR016032">
    <property type="entry name" value="Sig_transdc_resp-reg_C-effctor"/>
</dbReference>
<comment type="caution">
    <text evidence="2">The sequence shown here is derived from an EMBL/GenBank/DDBJ whole genome shotgun (WGS) entry which is preliminary data.</text>
</comment>
<gene>
    <name evidence="2" type="ORF">CP49_40150</name>
</gene>
<dbReference type="GO" id="GO:0003677">
    <property type="term" value="F:DNA binding"/>
    <property type="evidence" value="ECO:0007669"/>
    <property type="project" value="InterPro"/>
</dbReference>
<evidence type="ECO:0000313" key="3">
    <source>
        <dbReference type="Proteomes" id="UP000051913"/>
    </source>
</evidence>
<dbReference type="SMART" id="SM00421">
    <property type="entry name" value="HTH_LUXR"/>
    <property type="match status" value="1"/>
</dbReference>
<dbReference type="GO" id="GO:0006355">
    <property type="term" value="P:regulation of DNA-templated transcription"/>
    <property type="evidence" value="ECO:0007669"/>
    <property type="project" value="InterPro"/>
</dbReference>
<dbReference type="InterPro" id="IPR000792">
    <property type="entry name" value="Tscrpt_reg_LuxR_C"/>
</dbReference>
<dbReference type="EMBL" id="LLXX01000083">
    <property type="protein sequence ID" value="KRR08304.1"/>
    <property type="molecule type" value="Genomic_DNA"/>
</dbReference>
<dbReference type="STRING" id="1518501.CQ10_06755"/>
<name>A0A0R3LTY0_9BRAD</name>
<dbReference type="RefSeq" id="WP_057850663.1">
    <property type="nucleotide sequence ID" value="NZ_LLXX01000083.1"/>
</dbReference>
<evidence type="ECO:0000313" key="2">
    <source>
        <dbReference type="EMBL" id="KRR08304.1"/>
    </source>
</evidence>
<dbReference type="Proteomes" id="UP000051913">
    <property type="component" value="Unassembled WGS sequence"/>
</dbReference>
<protein>
    <recommendedName>
        <fullName evidence="1">HTH luxR-type domain-containing protein</fullName>
    </recommendedName>
</protein>
<dbReference type="SUPFAM" id="SSF46894">
    <property type="entry name" value="C-terminal effector domain of the bipartite response regulators"/>
    <property type="match status" value="1"/>
</dbReference>
<dbReference type="AlphaFoldDB" id="A0A0R3LTY0"/>
<accession>A0A0R3LTY0</accession>
<reference evidence="2 3" key="1">
    <citation type="submission" date="2014-03" db="EMBL/GenBank/DDBJ databases">
        <title>Bradyrhizobium valentinum sp. nov., isolated from effective nodules of Lupinus mariae-josephae, a lupine endemic of basic-lime soils in Eastern Spain.</title>
        <authorList>
            <person name="Duran D."/>
            <person name="Rey L."/>
            <person name="Navarro A."/>
            <person name="Busquets A."/>
            <person name="Imperial J."/>
            <person name="Ruiz-Argueso T."/>
        </authorList>
    </citation>
    <scope>NUCLEOTIDE SEQUENCE [LARGE SCALE GENOMIC DNA]</scope>
    <source>
        <strain evidence="2 3">LmjM3</strain>
    </source>
</reference>
<proteinExistence type="predicted"/>
<evidence type="ECO:0000259" key="1">
    <source>
        <dbReference type="SMART" id="SM00421"/>
    </source>
</evidence>
<keyword evidence="3" id="KW-1185">Reference proteome</keyword>
<feature type="domain" description="HTH luxR-type" evidence="1">
    <location>
        <begin position="319"/>
        <end position="376"/>
    </location>
</feature>
<organism evidence="2 3">
    <name type="scientific">Bradyrhizobium valentinum</name>
    <dbReference type="NCBI Taxonomy" id="1518501"/>
    <lineage>
        <taxon>Bacteria</taxon>
        <taxon>Pseudomonadati</taxon>
        <taxon>Pseudomonadota</taxon>
        <taxon>Alphaproteobacteria</taxon>
        <taxon>Hyphomicrobiales</taxon>
        <taxon>Nitrobacteraceae</taxon>
        <taxon>Bradyrhizobium</taxon>
    </lineage>
</organism>
<dbReference type="Gene3D" id="1.10.10.10">
    <property type="entry name" value="Winged helix-like DNA-binding domain superfamily/Winged helix DNA-binding domain"/>
    <property type="match status" value="1"/>
</dbReference>
<dbReference type="InterPro" id="IPR036388">
    <property type="entry name" value="WH-like_DNA-bd_sf"/>
</dbReference>